<dbReference type="Proteomes" id="UP001341840">
    <property type="component" value="Unassembled WGS sequence"/>
</dbReference>
<evidence type="ECO:0000313" key="2">
    <source>
        <dbReference type="Proteomes" id="UP001341840"/>
    </source>
</evidence>
<protein>
    <recommendedName>
        <fullName evidence="3">Pentatricopeptide repeat-containing protein</fullName>
    </recommendedName>
</protein>
<comment type="caution">
    <text evidence="1">The sequence shown here is derived from an EMBL/GenBank/DDBJ whole genome shotgun (WGS) entry which is preliminary data.</text>
</comment>
<dbReference type="EMBL" id="JASCZI010271876">
    <property type="protein sequence ID" value="MED6216415.1"/>
    <property type="molecule type" value="Genomic_DNA"/>
</dbReference>
<evidence type="ECO:0000313" key="1">
    <source>
        <dbReference type="EMBL" id="MED6216415.1"/>
    </source>
</evidence>
<reference evidence="1 2" key="1">
    <citation type="journal article" date="2023" name="Plants (Basel)">
        <title>Bridging the Gap: Combining Genomics and Transcriptomics Approaches to Understand Stylosanthes scabra, an Orphan Legume from the Brazilian Caatinga.</title>
        <authorList>
            <person name="Ferreira-Neto J.R.C."/>
            <person name="da Silva M.D."/>
            <person name="Binneck E."/>
            <person name="de Melo N.F."/>
            <person name="da Silva R.H."/>
            <person name="de Melo A.L.T.M."/>
            <person name="Pandolfi V."/>
            <person name="Bustamante F.O."/>
            <person name="Brasileiro-Vidal A.C."/>
            <person name="Benko-Iseppon A.M."/>
        </authorList>
    </citation>
    <scope>NUCLEOTIDE SEQUENCE [LARGE SCALE GENOMIC DNA]</scope>
    <source>
        <tissue evidence="1">Leaves</tissue>
    </source>
</reference>
<evidence type="ECO:0008006" key="3">
    <source>
        <dbReference type="Google" id="ProtNLM"/>
    </source>
</evidence>
<accession>A0ABU6Z1B8</accession>
<gene>
    <name evidence="1" type="ORF">PIB30_007393</name>
</gene>
<sequence>MRECHMAHFGSITYETITLALLARDENDQAVKLLHEMISKGLLMNNSKEDSKFMTPFEVEQILEWKSHCSNQKKSVK</sequence>
<proteinExistence type="predicted"/>
<name>A0ABU6Z1B8_9FABA</name>
<keyword evidence="2" id="KW-1185">Reference proteome</keyword>
<organism evidence="1 2">
    <name type="scientific">Stylosanthes scabra</name>
    <dbReference type="NCBI Taxonomy" id="79078"/>
    <lineage>
        <taxon>Eukaryota</taxon>
        <taxon>Viridiplantae</taxon>
        <taxon>Streptophyta</taxon>
        <taxon>Embryophyta</taxon>
        <taxon>Tracheophyta</taxon>
        <taxon>Spermatophyta</taxon>
        <taxon>Magnoliopsida</taxon>
        <taxon>eudicotyledons</taxon>
        <taxon>Gunneridae</taxon>
        <taxon>Pentapetalae</taxon>
        <taxon>rosids</taxon>
        <taxon>fabids</taxon>
        <taxon>Fabales</taxon>
        <taxon>Fabaceae</taxon>
        <taxon>Papilionoideae</taxon>
        <taxon>50 kb inversion clade</taxon>
        <taxon>dalbergioids sensu lato</taxon>
        <taxon>Dalbergieae</taxon>
        <taxon>Pterocarpus clade</taxon>
        <taxon>Stylosanthes</taxon>
    </lineage>
</organism>